<dbReference type="PANTHER" id="PTHR30250">
    <property type="entry name" value="PST FAMILY PREDICTED COLANIC ACID TRANSPORTER"/>
    <property type="match status" value="1"/>
</dbReference>
<dbReference type="OrthoDB" id="9775950at2"/>
<accession>A0A366XXP9</accession>
<dbReference type="PANTHER" id="PTHR30250:SF24">
    <property type="entry name" value="STAGE V SPORULATION PROTEIN B"/>
    <property type="match status" value="1"/>
</dbReference>
<dbReference type="PIRSF" id="PIRSF038958">
    <property type="entry name" value="PG_synth_SpoVB"/>
    <property type="match status" value="1"/>
</dbReference>
<dbReference type="InterPro" id="IPR024923">
    <property type="entry name" value="PG_synth_SpoVB"/>
</dbReference>
<feature type="transmembrane region" description="Helical" evidence="6">
    <location>
        <begin position="414"/>
        <end position="437"/>
    </location>
</feature>
<feature type="transmembrane region" description="Helical" evidence="6">
    <location>
        <begin position="186"/>
        <end position="208"/>
    </location>
</feature>
<comment type="caution">
    <text evidence="7">The sequence shown here is derived from an EMBL/GenBank/DDBJ whole genome shotgun (WGS) entry which is preliminary data.</text>
</comment>
<dbReference type="InterPro" id="IPR002797">
    <property type="entry name" value="Polysacc_synth"/>
</dbReference>
<feature type="transmembrane region" description="Helical" evidence="6">
    <location>
        <begin position="121"/>
        <end position="140"/>
    </location>
</feature>
<feature type="transmembrane region" description="Helical" evidence="6">
    <location>
        <begin position="326"/>
        <end position="345"/>
    </location>
</feature>
<evidence type="ECO:0000256" key="5">
    <source>
        <dbReference type="ARBA" id="ARBA00023136"/>
    </source>
</evidence>
<feature type="transmembrane region" description="Helical" evidence="6">
    <location>
        <begin position="449"/>
        <end position="468"/>
    </location>
</feature>
<evidence type="ECO:0000256" key="1">
    <source>
        <dbReference type="ARBA" id="ARBA00004651"/>
    </source>
</evidence>
<gene>
    <name evidence="7" type="primary">spoVB</name>
    <name evidence="7" type="ORF">DS031_05185</name>
</gene>
<evidence type="ECO:0000256" key="3">
    <source>
        <dbReference type="ARBA" id="ARBA00022692"/>
    </source>
</evidence>
<dbReference type="GO" id="GO:0005886">
    <property type="term" value="C:plasma membrane"/>
    <property type="evidence" value="ECO:0007669"/>
    <property type="project" value="UniProtKB-SubCell"/>
</dbReference>
<dbReference type="Pfam" id="PF01943">
    <property type="entry name" value="Polysacc_synt"/>
    <property type="match status" value="1"/>
</dbReference>
<dbReference type="RefSeq" id="WP_113804876.1">
    <property type="nucleotide sequence ID" value="NZ_QOCW01000004.1"/>
</dbReference>
<keyword evidence="5 6" id="KW-0472">Membrane</keyword>
<dbReference type="CDD" id="cd13124">
    <property type="entry name" value="MATE_SpoVB_like"/>
    <property type="match status" value="1"/>
</dbReference>
<sequence>MSKQTFLQGTFILIIAGLITKILGFVNKIVVARIMGEEGVGLYMMAVPTLLLVITLTRLGLPVAISKLVAEAEAEKDYKKMKRVLLVSLSITIMLSIIFTSALFLTAPILSQTLLTDERTFYPLIAIAPVVPIVALSSVLRGYFQGRQNMRPSAYSQVIEQVVRITLVAMLTSLFLPYGIEFAAAGAMVSVVIGELASLLFLFSMFKFKKQFKLRTGFWHHITSGKKTLNEILGIALPTTGSQLIGSISYFLEPIVVARSLYIAGVASHEATKQYGELAGLAIPLLLLPTFVTFAISTSLVPAISEAAAQKHYRTIDYRLNQALRLAMISGGISVVITYIFAVPIMELMYDAPTVASYVKIMSPFFFFLYFQAPLAAALQALDLAKAAMINSLIGAVVKTAAIFALAANPDFGIIGAGLAITSGIVLVTMLHFATILKAIPFTIIVRDYIKGFIAIIATGCAASFLYHHSLLKVNLLVDTVFSISMTVLFYFIFSMLIGIIKNEDLQPIPVIGKWFQNKK</sequence>
<protein>
    <submittedName>
        <fullName evidence="7">Stage V sporulation protein B</fullName>
    </submittedName>
</protein>
<evidence type="ECO:0000256" key="2">
    <source>
        <dbReference type="ARBA" id="ARBA00022475"/>
    </source>
</evidence>
<name>A0A366XXP9_9BACI</name>
<dbReference type="InterPro" id="IPR014249">
    <property type="entry name" value="Spore_V_B"/>
</dbReference>
<feature type="transmembrane region" description="Helical" evidence="6">
    <location>
        <begin position="281"/>
        <end position="305"/>
    </location>
</feature>
<feature type="transmembrane region" description="Helical" evidence="6">
    <location>
        <begin position="365"/>
        <end position="382"/>
    </location>
</feature>
<proteinExistence type="predicted"/>
<reference evidence="7 8" key="1">
    <citation type="submission" date="2018-07" db="EMBL/GenBank/DDBJ databases">
        <title>Lottiidibacillus patelloidae gen. nov., sp. nov., isolated from the intestinal tract of a marine limpet and the reclassification of B. taeanensis BH030017T, B. algicola KMM 3737T and B. hwajinpoensis SW-72T as genus Lottiidibacillus.</title>
        <authorList>
            <person name="Liu R."/>
            <person name="Huang Z."/>
        </authorList>
    </citation>
    <scope>NUCLEOTIDE SEQUENCE [LARGE SCALE GENOMIC DNA]</scope>
    <source>
        <strain evidence="7 8">BH030017</strain>
    </source>
</reference>
<evidence type="ECO:0000313" key="7">
    <source>
        <dbReference type="EMBL" id="RBW70426.1"/>
    </source>
</evidence>
<keyword evidence="3 6" id="KW-0812">Transmembrane</keyword>
<dbReference type="Proteomes" id="UP000253314">
    <property type="component" value="Unassembled WGS sequence"/>
</dbReference>
<keyword evidence="2" id="KW-1003">Cell membrane</keyword>
<comment type="subcellular location">
    <subcellularLocation>
        <location evidence="1">Cell membrane</location>
        <topology evidence="1">Multi-pass membrane protein</topology>
    </subcellularLocation>
</comment>
<keyword evidence="4 6" id="KW-1133">Transmembrane helix</keyword>
<feature type="transmembrane region" description="Helical" evidence="6">
    <location>
        <begin position="480"/>
        <end position="501"/>
    </location>
</feature>
<feature type="transmembrane region" description="Helical" evidence="6">
    <location>
        <begin position="389"/>
        <end position="408"/>
    </location>
</feature>
<dbReference type="AlphaFoldDB" id="A0A366XXP9"/>
<feature type="transmembrane region" description="Helical" evidence="6">
    <location>
        <begin position="84"/>
        <end position="109"/>
    </location>
</feature>
<organism evidence="7 8">
    <name type="scientific">Bacillus taeanensis</name>
    <dbReference type="NCBI Taxonomy" id="273032"/>
    <lineage>
        <taxon>Bacteria</taxon>
        <taxon>Bacillati</taxon>
        <taxon>Bacillota</taxon>
        <taxon>Bacilli</taxon>
        <taxon>Bacillales</taxon>
        <taxon>Bacillaceae</taxon>
        <taxon>Bacillus</taxon>
    </lineage>
</organism>
<feature type="transmembrane region" description="Helical" evidence="6">
    <location>
        <begin position="161"/>
        <end position="180"/>
    </location>
</feature>
<dbReference type="InterPro" id="IPR050833">
    <property type="entry name" value="Poly_Biosynth_Transport"/>
</dbReference>
<evidence type="ECO:0000256" key="6">
    <source>
        <dbReference type="SAM" id="Phobius"/>
    </source>
</evidence>
<evidence type="ECO:0000313" key="8">
    <source>
        <dbReference type="Proteomes" id="UP000253314"/>
    </source>
</evidence>
<feature type="transmembrane region" description="Helical" evidence="6">
    <location>
        <begin position="40"/>
        <end position="63"/>
    </location>
</feature>
<keyword evidence="8" id="KW-1185">Reference proteome</keyword>
<dbReference type="NCBIfam" id="TIGR02900">
    <property type="entry name" value="spore_V_B"/>
    <property type="match status" value="1"/>
</dbReference>
<dbReference type="EMBL" id="QOCW01000004">
    <property type="protein sequence ID" value="RBW70426.1"/>
    <property type="molecule type" value="Genomic_DNA"/>
</dbReference>
<feature type="transmembrane region" description="Helical" evidence="6">
    <location>
        <begin position="12"/>
        <end position="34"/>
    </location>
</feature>
<evidence type="ECO:0000256" key="4">
    <source>
        <dbReference type="ARBA" id="ARBA00022989"/>
    </source>
</evidence>